<dbReference type="PANTHER" id="PTHR43646">
    <property type="entry name" value="GLYCOSYLTRANSFERASE"/>
    <property type="match status" value="1"/>
</dbReference>
<evidence type="ECO:0000313" key="13">
    <source>
        <dbReference type="Proteomes" id="UP001216390"/>
    </source>
</evidence>
<keyword evidence="2" id="KW-1003">Cell membrane</keyword>
<keyword evidence="10" id="KW-1133">Transmembrane helix</keyword>
<protein>
    <recommendedName>
        <fullName evidence="9">4,4'-diaponeurosporenoate glycosyltransferase</fullName>
    </recommendedName>
</protein>
<keyword evidence="13" id="KW-1185">Reference proteome</keyword>
<dbReference type="InterPro" id="IPR001173">
    <property type="entry name" value="Glyco_trans_2-like"/>
</dbReference>
<name>A0AAE9Y5E5_9ACTN</name>
<keyword evidence="10" id="KW-0812">Transmembrane</keyword>
<dbReference type="Gene3D" id="3.90.550.10">
    <property type="entry name" value="Spore Coat Polysaccharide Biosynthesis Protein SpsA, Chain A"/>
    <property type="match status" value="1"/>
</dbReference>
<evidence type="ECO:0000256" key="7">
    <source>
        <dbReference type="ARBA" id="ARBA00037904"/>
    </source>
</evidence>
<evidence type="ECO:0000256" key="2">
    <source>
        <dbReference type="ARBA" id="ARBA00022475"/>
    </source>
</evidence>
<dbReference type="Pfam" id="PF00535">
    <property type="entry name" value="Glycos_transf_2"/>
    <property type="match status" value="1"/>
</dbReference>
<accession>A0AAE9Y5E5</accession>
<evidence type="ECO:0000259" key="11">
    <source>
        <dbReference type="Pfam" id="PF00535"/>
    </source>
</evidence>
<evidence type="ECO:0000256" key="6">
    <source>
        <dbReference type="ARBA" id="ARBA00037281"/>
    </source>
</evidence>
<sequence>MDRLSVVVPATDGPPTLARCTAALAAALGPDDELIVVDGPEDLSASAARNVGAARATGDAIVFVDADVEVHPDALERVRAALADDAGAVAVCGSYDDAPDAPGLVSRFRNLLHHHVHHQGAGPASTFWTGLGAVRRGAFEVSGGFDADRYPHPSIEDIELGHRLVAAGGRIVLDPRIQGTHLKRWTLLSMLRTDLFRRGIPWVALLAREGRGSTALNLGWRHRLSAAACAVAVAALVLRRPVVAVAALVSLVGLNHGFYRLLARRQGPLHAAVGVALHGAHHLAALVAVPAGLALAASTGIVGLVRARRVRSTGAPTGRTVTP</sequence>
<organism evidence="12 13">
    <name type="scientific">Iamia majanohamensis</name>
    <dbReference type="NCBI Taxonomy" id="467976"/>
    <lineage>
        <taxon>Bacteria</taxon>
        <taxon>Bacillati</taxon>
        <taxon>Actinomycetota</taxon>
        <taxon>Acidimicrobiia</taxon>
        <taxon>Acidimicrobiales</taxon>
        <taxon>Iamiaceae</taxon>
        <taxon>Iamia</taxon>
    </lineage>
</organism>
<dbReference type="GO" id="GO:0016757">
    <property type="term" value="F:glycosyltransferase activity"/>
    <property type="evidence" value="ECO:0007669"/>
    <property type="project" value="UniProtKB-KW"/>
</dbReference>
<dbReference type="Proteomes" id="UP001216390">
    <property type="component" value="Chromosome"/>
</dbReference>
<keyword evidence="4 12" id="KW-0808">Transferase</keyword>
<keyword evidence="5 10" id="KW-0472">Membrane</keyword>
<dbReference type="InterPro" id="IPR029044">
    <property type="entry name" value="Nucleotide-diphossugar_trans"/>
</dbReference>
<dbReference type="KEGG" id="ima:PO878_14600"/>
<comment type="pathway">
    <text evidence="7">Carotenoid biosynthesis; staphyloxanthin biosynthesis; staphyloxanthin from farnesyl diphosphate: step 4/5.</text>
</comment>
<dbReference type="EMBL" id="CP116942">
    <property type="protein sequence ID" value="WCO65731.1"/>
    <property type="molecule type" value="Genomic_DNA"/>
</dbReference>
<evidence type="ECO:0000256" key="5">
    <source>
        <dbReference type="ARBA" id="ARBA00023136"/>
    </source>
</evidence>
<comment type="subcellular location">
    <subcellularLocation>
        <location evidence="1">Cell membrane</location>
    </subcellularLocation>
</comment>
<feature type="transmembrane region" description="Helical" evidence="10">
    <location>
        <begin position="245"/>
        <end position="263"/>
    </location>
</feature>
<feature type="domain" description="Glycosyltransferase 2-like" evidence="11">
    <location>
        <begin position="45"/>
        <end position="140"/>
    </location>
</feature>
<evidence type="ECO:0000256" key="10">
    <source>
        <dbReference type="SAM" id="Phobius"/>
    </source>
</evidence>
<comment type="function">
    <text evidence="6">Catalyzes the glycosylation of 4,4'-diaponeurosporenoate, i.e. the esterification of glucose at the C1'' position with the carboxyl group of 4,4'-diaponeurosporenic acid, to form glycosyl-4,4'-diaponeurosporenoate. This is a step in the biosynthesis of staphyloxanthin, an orange pigment present in most staphylococci strains.</text>
</comment>
<gene>
    <name evidence="12" type="ORF">PO878_14600</name>
</gene>
<dbReference type="AlphaFoldDB" id="A0AAE9Y5E5"/>
<evidence type="ECO:0000256" key="1">
    <source>
        <dbReference type="ARBA" id="ARBA00004236"/>
    </source>
</evidence>
<evidence type="ECO:0000256" key="3">
    <source>
        <dbReference type="ARBA" id="ARBA00022676"/>
    </source>
</evidence>
<evidence type="ECO:0000256" key="8">
    <source>
        <dbReference type="ARBA" id="ARBA00038120"/>
    </source>
</evidence>
<evidence type="ECO:0000256" key="4">
    <source>
        <dbReference type="ARBA" id="ARBA00022679"/>
    </source>
</evidence>
<dbReference type="PANTHER" id="PTHR43646:SF2">
    <property type="entry name" value="GLYCOSYLTRANSFERASE 2-LIKE DOMAIN-CONTAINING PROTEIN"/>
    <property type="match status" value="1"/>
</dbReference>
<proteinExistence type="inferred from homology"/>
<evidence type="ECO:0000256" key="9">
    <source>
        <dbReference type="ARBA" id="ARBA00040345"/>
    </source>
</evidence>
<keyword evidence="3 12" id="KW-0328">Glycosyltransferase</keyword>
<reference evidence="12" key="1">
    <citation type="submission" date="2023-01" db="EMBL/GenBank/DDBJ databases">
        <title>The diversity of Class Acidimicrobiia in South China Sea sediment environments and the proposal of Iamia marina sp. nov., a novel species of the genus Iamia.</title>
        <authorList>
            <person name="He Y."/>
            <person name="Tian X."/>
        </authorList>
    </citation>
    <scope>NUCLEOTIDE SEQUENCE</scope>
    <source>
        <strain evidence="12">DSM 19957</strain>
    </source>
</reference>
<dbReference type="RefSeq" id="WP_272735258.1">
    <property type="nucleotide sequence ID" value="NZ_CP116942.1"/>
</dbReference>
<feature type="transmembrane region" description="Helical" evidence="10">
    <location>
        <begin position="283"/>
        <end position="305"/>
    </location>
</feature>
<dbReference type="GO" id="GO:0005886">
    <property type="term" value="C:plasma membrane"/>
    <property type="evidence" value="ECO:0007669"/>
    <property type="project" value="UniProtKB-SubCell"/>
</dbReference>
<comment type="similarity">
    <text evidence="8">Belongs to the glycosyltransferase 2 family. CrtQ subfamily.</text>
</comment>
<dbReference type="SUPFAM" id="SSF53448">
    <property type="entry name" value="Nucleotide-diphospho-sugar transferases"/>
    <property type="match status" value="1"/>
</dbReference>
<evidence type="ECO:0000313" key="12">
    <source>
        <dbReference type="EMBL" id="WCO65731.1"/>
    </source>
</evidence>